<evidence type="ECO:0000313" key="4">
    <source>
        <dbReference type="EMBL" id="NWC12954.1"/>
    </source>
</evidence>
<protein>
    <submittedName>
        <fullName evidence="4">GNAT family N-acetyltransferase</fullName>
    </submittedName>
</protein>
<proteinExistence type="predicted"/>
<dbReference type="GO" id="GO:0016747">
    <property type="term" value="F:acyltransferase activity, transferring groups other than amino-acyl groups"/>
    <property type="evidence" value="ECO:0007669"/>
    <property type="project" value="InterPro"/>
</dbReference>
<evidence type="ECO:0000313" key="5">
    <source>
        <dbReference type="Proteomes" id="UP000517547"/>
    </source>
</evidence>
<dbReference type="RefSeq" id="WP_017125312.1">
    <property type="nucleotide sequence ID" value="NZ_JACAQE010000001.1"/>
</dbReference>
<accession>A0A7Y7XVB5</accession>
<dbReference type="SUPFAM" id="SSF55729">
    <property type="entry name" value="Acyl-CoA N-acyltransferases (Nat)"/>
    <property type="match status" value="1"/>
</dbReference>
<dbReference type="Pfam" id="PF00583">
    <property type="entry name" value="Acetyltransf_1"/>
    <property type="match status" value="1"/>
</dbReference>
<comment type="caution">
    <text evidence="4">The sequence shown here is derived from an EMBL/GenBank/DDBJ whole genome shotgun (WGS) entry which is preliminary data.</text>
</comment>
<gene>
    <name evidence="4" type="ORF">HX845_04780</name>
</gene>
<evidence type="ECO:0000256" key="2">
    <source>
        <dbReference type="ARBA" id="ARBA00023315"/>
    </source>
</evidence>
<dbReference type="InterPro" id="IPR000182">
    <property type="entry name" value="GNAT_dom"/>
</dbReference>
<dbReference type="AlphaFoldDB" id="A0A7Y7XVB5"/>
<sequence>MTALRIRSASAADCDSLSHIAGRTFALACPASTPAQAIARHIEEQLQPVHFHQLLQQPGKILLVLELDGQLIGYSLLTPEPGPVGVDVADGAQEFTRCYVVPEQHGSGAAGFLMSESLKLLSGPVRLSVSEENPRAIRFYERHGFRIVGRTTFQCGNDVQRDWLMLRS</sequence>
<keyword evidence="1 4" id="KW-0808">Transferase</keyword>
<dbReference type="InterPro" id="IPR050680">
    <property type="entry name" value="YpeA/RimI_acetyltransf"/>
</dbReference>
<dbReference type="CDD" id="cd04301">
    <property type="entry name" value="NAT_SF"/>
    <property type="match status" value="1"/>
</dbReference>
<evidence type="ECO:0000259" key="3">
    <source>
        <dbReference type="PROSITE" id="PS51186"/>
    </source>
</evidence>
<name>A0A7Y7XVB5_9PSED</name>
<reference evidence="4 5" key="1">
    <citation type="submission" date="2020-04" db="EMBL/GenBank/DDBJ databases">
        <title>Molecular characterization of pseudomonads from Agaricus bisporus reveal novel blotch 2 pathogens in Western Europe.</title>
        <authorList>
            <person name="Taparia T."/>
            <person name="Krijger M."/>
            <person name="Haynes E."/>
            <person name="Elpinstone J.G."/>
            <person name="Noble R."/>
            <person name="Van Der Wolf J."/>
        </authorList>
    </citation>
    <scope>NUCLEOTIDE SEQUENCE [LARGE SCALE GENOMIC DNA]</scope>
    <source>
        <strain evidence="4 5">IPO3738</strain>
    </source>
</reference>
<dbReference type="Gene3D" id="3.40.630.30">
    <property type="match status" value="1"/>
</dbReference>
<keyword evidence="2" id="KW-0012">Acyltransferase</keyword>
<dbReference type="PROSITE" id="PS51186">
    <property type="entry name" value="GNAT"/>
    <property type="match status" value="1"/>
</dbReference>
<dbReference type="EMBL" id="JACAQE010000001">
    <property type="protein sequence ID" value="NWC12954.1"/>
    <property type="molecule type" value="Genomic_DNA"/>
</dbReference>
<feature type="domain" description="N-acetyltransferase" evidence="3">
    <location>
        <begin position="4"/>
        <end position="168"/>
    </location>
</feature>
<dbReference type="PANTHER" id="PTHR43420">
    <property type="entry name" value="ACETYLTRANSFERASE"/>
    <property type="match status" value="1"/>
</dbReference>
<dbReference type="Proteomes" id="UP000517547">
    <property type="component" value="Unassembled WGS sequence"/>
</dbReference>
<organism evidence="4 5">
    <name type="scientific">Pseudomonas gingeri</name>
    <dbReference type="NCBI Taxonomy" id="117681"/>
    <lineage>
        <taxon>Bacteria</taxon>
        <taxon>Pseudomonadati</taxon>
        <taxon>Pseudomonadota</taxon>
        <taxon>Gammaproteobacteria</taxon>
        <taxon>Pseudomonadales</taxon>
        <taxon>Pseudomonadaceae</taxon>
        <taxon>Pseudomonas</taxon>
    </lineage>
</organism>
<dbReference type="InterPro" id="IPR016181">
    <property type="entry name" value="Acyl_CoA_acyltransferase"/>
</dbReference>
<evidence type="ECO:0000256" key="1">
    <source>
        <dbReference type="ARBA" id="ARBA00022679"/>
    </source>
</evidence>
<dbReference type="PANTHER" id="PTHR43420:SF47">
    <property type="entry name" value="N-ACETYLTRANSFERASE DOMAIN-CONTAINING PROTEIN"/>
    <property type="match status" value="1"/>
</dbReference>